<comment type="function">
    <text evidence="6">Catalyzes the glycosylation of 4,4'-diaponeurosporenoate, i.e. the esterification of glucose at the C1'' position with the carboxyl group of 4,4'-diaponeurosporenic acid, to form glycosyl-4,4'-diaponeurosporenoate. This is a step in the biosynthesis of staphyloxanthin, an orange pigment present in most staphylococci strains.</text>
</comment>
<dbReference type="Gene3D" id="3.90.550.10">
    <property type="entry name" value="Spore Coat Polysaccharide Biosynthesis Protein SpsA, Chain A"/>
    <property type="match status" value="1"/>
</dbReference>
<dbReference type="Pfam" id="PF00535">
    <property type="entry name" value="Glycos_transf_2"/>
    <property type="match status" value="1"/>
</dbReference>
<dbReference type="PANTHER" id="PTHR43646:SF2">
    <property type="entry name" value="GLYCOSYLTRANSFERASE 2-LIKE DOMAIN-CONTAINING PROTEIN"/>
    <property type="match status" value="1"/>
</dbReference>
<comment type="subcellular location">
    <subcellularLocation>
        <location evidence="1">Cell membrane</location>
    </subcellularLocation>
</comment>
<dbReference type="RefSeq" id="WP_190965799.1">
    <property type="nucleotide sequence ID" value="NZ_JACJTB010000001.1"/>
</dbReference>
<dbReference type="PANTHER" id="PTHR43646">
    <property type="entry name" value="GLYCOSYLTRANSFERASE"/>
    <property type="match status" value="1"/>
</dbReference>
<protein>
    <recommendedName>
        <fullName evidence="9">4,4'-diaponeurosporenoate glycosyltransferase</fullName>
    </recommendedName>
</protein>
<dbReference type="SUPFAM" id="SSF53448">
    <property type="entry name" value="Nucleotide-diphospho-sugar transferases"/>
    <property type="match status" value="1"/>
</dbReference>
<name>A0ABR8FNU6_9NOSO</name>
<sequence length="233" mass="25685">MEQTAKVSIIIPTLNEAENILGAIASTQSGKNIEVIVVDGGSSDNTIKIAQSLGAKVISSPPGRAVQMNAGAAVASGEVLLFLHADTRLPVDFDVLIRTALQQPGVVAGAFDLQIDHPAFGLRLVELGVKWRSRFFQMPYGDQAIFLTPEIFQKICNFPELPIMEDFELIRRLNSTGSIVIISTPVVTSARRWLQKGIVKTTLLNQIIVVAYLFGISPTRIRSWYRREKFKHN</sequence>
<keyword evidence="4" id="KW-0808">Transferase</keyword>
<evidence type="ECO:0000256" key="9">
    <source>
        <dbReference type="ARBA" id="ARBA00040345"/>
    </source>
</evidence>
<evidence type="ECO:0000256" key="7">
    <source>
        <dbReference type="ARBA" id="ARBA00037904"/>
    </source>
</evidence>
<proteinExistence type="inferred from homology"/>
<dbReference type="CDD" id="cd02522">
    <property type="entry name" value="GT_2_like_a"/>
    <property type="match status" value="1"/>
</dbReference>
<comment type="pathway">
    <text evidence="7">Carotenoid biosynthesis; staphyloxanthin biosynthesis; staphyloxanthin from farnesyl diphosphate: step 4/5.</text>
</comment>
<evidence type="ECO:0000256" key="6">
    <source>
        <dbReference type="ARBA" id="ARBA00037281"/>
    </source>
</evidence>
<evidence type="ECO:0000256" key="2">
    <source>
        <dbReference type="ARBA" id="ARBA00022475"/>
    </source>
</evidence>
<reference evidence="11 12" key="1">
    <citation type="journal article" date="2020" name="ISME J.">
        <title>Comparative genomics reveals insights into cyanobacterial evolution and habitat adaptation.</title>
        <authorList>
            <person name="Chen M.Y."/>
            <person name="Teng W.K."/>
            <person name="Zhao L."/>
            <person name="Hu C.X."/>
            <person name="Zhou Y.K."/>
            <person name="Han B.P."/>
            <person name="Song L.R."/>
            <person name="Shu W.S."/>
        </authorList>
    </citation>
    <scope>NUCLEOTIDE SEQUENCE [LARGE SCALE GENOMIC DNA]</scope>
    <source>
        <strain evidence="11 12">FACHB-130</strain>
    </source>
</reference>
<evidence type="ECO:0000256" key="4">
    <source>
        <dbReference type="ARBA" id="ARBA00022679"/>
    </source>
</evidence>
<keyword evidence="3" id="KW-0328">Glycosyltransferase</keyword>
<dbReference type="EMBL" id="JACJTB010000001">
    <property type="protein sequence ID" value="MBD2592794.1"/>
    <property type="molecule type" value="Genomic_DNA"/>
</dbReference>
<evidence type="ECO:0000256" key="1">
    <source>
        <dbReference type="ARBA" id="ARBA00004236"/>
    </source>
</evidence>
<dbReference type="Proteomes" id="UP000603457">
    <property type="component" value="Unassembled WGS sequence"/>
</dbReference>
<gene>
    <name evidence="11" type="ORF">H6G74_00420</name>
</gene>
<evidence type="ECO:0000256" key="3">
    <source>
        <dbReference type="ARBA" id="ARBA00022676"/>
    </source>
</evidence>
<organism evidence="11 12">
    <name type="scientific">Nostoc spongiaeforme FACHB-130</name>
    <dbReference type="NCBI Taxonomy" id="1357510"/>
    <lineage>
        <taxon>Bacteria</taxon>
        <taxon>Bacillati</taxon>
        <taxon>Cyanobacteriota</taxon>
        <taxon>Cyanophyceae</taxon>
        <taxon>Nostocales</taxon>
        <taxon>Nostocaceae</taxon>
        <taxon>Nostoc</taxon>
    </lineage>
</organism>
<keyword evidence="2" id="KW-1003">Cell membrane</keyword>
<evidence type="ECO:0000313" key="12">
    <source>
        <dbReference type="Proteomes" id="UP000603457"/>
    </source>
</evidence>
<accession>A0ABR8FNU6</accession>
<dbReference type="InterPro" id="IPR001173">
    <property type="entry name" value="Glyco_trans_2-like"/>
</dbReference>
<dbReference type="InterPro" id="IPR026461">
    <property type="entry name" value="Trfase_2_rSAM/seldom_assoc"/>
</dbReference>
<evidence type="ECO:0000313" key="11">
    <source>
        <dbReference type="EMBL" id="MBD2592794.1"/>
    </source>
</evidence>
<evidence type="ECO:0000259" key="10">
    <source>
        <dbReference type="Pfam" id="PF00535"/>
    </source>
</evidence>
<feature type="domain" description="Glycosyltransferase 2-like" evidence="10">
    <location>
        <begin position="8"/>
        <end position="119"/>
    </location>
</feature>
<comment type="caution">
    <text evidence="11">The sequence shown here is derived from an EMBL/GenBank/DDBJ whole genome shotgun (WGS) entry which is preliminary data.</text>
</comment>
<keyword evidence="12" id="KW-1185">Reference proteome</keyword>
<evidence type="ECO:0000256" key="5">
    <source>
        <dbReference type="ARBA" id="ARBA00023136"/>
    </source>
</evidence>
<keyword evidence="5" id="KW-0472">Membrane</keyword>
<dbReference type="InterPro" id="IPR029044">
    <property type="entry name" value="Nucleotide-diphossugar_trans"/>
</dbReference>
<dbReference type="NCBIfam" id="TIGR04283">
    <property type="entry name" value="glyco_like_mftF"/>
    <property type="match status" value="1"/>
</dbReference>
<evidence type="ECO:0000256" key="8">
    <source>
        <dbReference type="ARBA" id="ARBA00038120"/>
    </source>
</evidence>
<comment type="similarity">
    <text evidence="8">Belongs to the glycosyltransferase 2 family. CrtQ subfamily.</text>
</comment>